<dbReference type="InterPro" id="IPR018958">
    <property type="entry name" value="Knr4/Smi1-like_dom"/>
</dbReference>
<dbReference type="InterPro" id="IPR037883">
    <property type="entry name" value="Knr4/Smi1-like_sf"/>
</dbReference>
<dbReference type="AlphaFoldDB" id="A0A1G9DAG1"/>
<dbReference type="EMBL" id="FNFF01000009">
    <property type="protein sequence ID" value="SDK60817.1"/>
    <property type="molecule type" value="Genomic_DNA"/>
</dbReference>
<dbReference type="STRING" id="417292.SAMN05421806_109109"/>
<dbReference type="Proteomes" id="UP000199155">
    <property type="component" value="Unassembled WGS sequence"/>
</dbReference>
<dbReference type="RefSeq" id="WP_093612936.1">
    <property type="nucleotide sequence ID" value="NZ_FNFF01000009.1"/>
</dbReference>
<sequence>MSPAGSVAALARLVPAPARQAETVDWAAVEAAWGTRFPSDYVRFMETYGPGTFGDTVVVEHPQPDVEGYPGGSGLDEETANARLTWEAEGDDAGFAVDPQDILAWGVTTGADIYCWVTTDEDPDRWPVLIWGRHTTPAFQLHPFGMTEFLRRLCGDAEFRKETVSVVLPEPVQFTGWRGDPDA</sequence>
<evidence type="ECO:0000313" key="2">
    <source>
        <dbReference type="EMBL" id="SDK60817.1"/>
    </source>
</evidence>
<accession>A0A1G9DAG1</accession>
<keyword evidence="3" id="KW-1185">Reference proteome</keyword>
<reference evidence="2 3" key="1">
    <citation type="submission" date="2016-10" db="EMBL/GenBank/DDBJ databases">
        <authorList>
            <person name="de Groot N.N."/>
        </authorList>
    </citation>
    <scope>NUCLEOTIDE SEQUENCE [LARGE SCALE GENOMIC DNA]</scope>
    <source>
        <strain evidence="2 3">CGMCC 4.5727</strain>
    </source>
</reference>
<name>A0A1G9DAG1_9ACTN</name>
<organism evidence="2 3">
    <name type="scientific">Streptomyces indicus</name>
    <dbReference type="NCBI Taxonomy" id="417292"/>
    <lineage>
        <taxon>Bacteria</taxon>
        <taxon>Bacillati</taxon>
        <taxon>Actinomycetota</taxon>
        <taxon>Actinomycetes</taxon>
        <taxon>Kitasatosporales</taxon>
        <taxon>Streptomycetaceae</taxon>
        <taxon>Streptomyces</taxon>
    </lineage>
</organism>
<evidence type="ECO:0000313" key="3">
    <source>
        <dbReference type="Proteomes" id="UP000199155"/>
    </source>
</evidence>
<dbReference type="Gene3D" id="3.40.1580.10">
    <property type="entry name" value="SMI1/KNR4-like"/>
    <property type="match status" value="1"/>
</dbReference>
<dbReference type="Pfam" id="PF14568">
    <property type="entry name" value="SUKH_6"/>
    <property type="match status" value="1"/>
</dbReference>
<dbReference type="SUPFAM" id="SSF160631">
    <property type="entry name" value="SMI1/KNR4-like"/>
    <property type="match status" value="1"/>
</dbReference>
<evidence type="ECO:0000259" key="1">
    <source>
        <dbReference type="SMART" id="SM00860"/>
    </source>
</evidence>
<proteinExistence type="predicted"/>
<feature type="domain" description="Knr4/Smi1-like" evidence="1">
    <location>
        <begin position="20"/>
        <end position="152"/>
    </location>
</feature>
<gene>
    <name evidence="2" type="ORF">SAMN05421806_109109</name>
</gene>
<dbReference type="OrthoDB" id="5572373at2"/>
<protein>
    <submittedName>
        <fullName evidence="2">SMI1-KNR4 cell-wall</fullName>
    </submittedName>
</protein>
<dbReference type="SMART" id="SM00860">
    <property type="entry name" value="SMI1_KNR4"/>
    <property type="match status" value="1"/>
</dbReference>